<evidence type="ECO:0000313" key="1">
    <source>
        <dbReference type="EMBL" id="AIJ02306.1"/>
    </source>
</evidence>
<accession>A0A096XTL7</accession>
<dbReference type="EMBL" id="KF801472">
    <property type="protein sequence ID" value="AIJ02306.1"/>
    <property type="molecule type" value="Genomic_DNA"/>
</dbReference>
<sequence length="46" mass="5235">MNIIIPLNEQSELGGQPKNITINLLHPSYKVPFGDLGVFLYQKCYK</sequence>
<geneLocation type="plasmid" evidence="1">
    <name>pPrR</name>
</geneLocation>
<proteinExistence type="predicted"/>
<dbReference type="AlphaFoldDB" id="A0A096XTL7"/>
<name>A0A096XTL7_9MOLU</name>
<reference evidence="1" key="1">
    <citation type="submission" date="2013-11" db="EMBL/GenBank/DDBJ databases">
        <title>Molecular characterization of extrachromosomal DNA accompanying Primula red phytoplasma.</title>
        <authorList>
            <person name="Sarkisova T."/>
            <person name="Lenz O."/>
            <person name="Petrzik K."/>
        </authorList>
    </citation>
    <scope>NUCLEOTIDE SEQUENCE</scope>
    <source>
        <plasmid evidence="1">pPrR</plasmid>
    </source>
</reference>
<protein>
    <submittedName>
        <fullName evidence="1">Putative recombinase</fullName>
    </submittedName>
</protein>
<keyword evidence="1" id="KW-0614">Plasmid</keyword>
<organism evidence="1">
    <name type="scientific">Primula red phytoplasma</name>
    <dbReference type="NCBI Taxonomy" id="1532528"/>
    <lineage>
        <taxon>Bacteria</taxon>
        <taxon>Bacillati</taxon>
        <taxon>Mycoplasmatota</taxon>
        <taxon>Mollicutes</taxon>
        <taxon>Acholeplasmatales</taxon>
        <taxon>Acholeplasmataceae</taxon>
        <taxon>Candidatus Phytoplasma</taxon>
        <taxon>16SrI (Aster yellows group)</taxon>
    </lineage>
</organism>